<feature type="region of interest" description="Disordered" evidence="6">
    <location>
        <begin position="357"/>
        <end position="446"/>
    </location>
</feature>
<name>A0A9P4NLH2_9PEZI</name>
<evidence type="ECO:0000256" key="1">
    <source>
        <dbReference type="ARBA" id="ARBA00004141"/>
    </source>
</evidence>
<feature type="region of interest" description="Disordered" evidence="6">
    <location>
        <begin position="60"/>
        <end position="130"/>
    </location>
</feature>
<dbReference type="AlphaFoldDB" id="A0A9P4NLH2"/>
<accession>A0A9P4NLH2</accession>
<evidence type="ECO:0000256" key="7">
    <source>
        <dbReference type="SAM" id="Phobius"/>
    </source>
</evidence>
<dbReference type="PANTHER" id="PTHR23502:SF4">
    <property type="entry name" value="MAJOR FACILITATOR SUPERFAMILY (MFS) PROFILE DOMAIN-CONTAINING PROTEIN-RELATED"/>
    <property type="match status" value="1"/>
</dbReference>
<evidence type="ECO:0000256" key="6">
    <source>
        <dbReference type="SAM" id="MobiDB-lite"/>
    </source>
</evidence>
<dbReference type="EMBL" id="MU007064">
    <property type="protein sequence ID" value="KAF2426514.1"/>
    <property type="molecule type" value="Genomic_DNA"/>
</dbReference>
<feature type="transmembrane region" description="Helical" evidence="7">
    <location>
        <begin position="189"/>
        <end position="208"/>
    </location>
</feature>
<feature type="compositionally biased region" description="Basic and acidic residues" evidence="6">
    <location>
        <begin position="628"/>
        <end position="642"/>
    </location>
</feature>
<evidence type="ECO:0000313" key="8">
    <source>
        <dbReference type="EMBL" id="KAF2426514.1"/>
    </source>
</evidence>
<evidence type="ECO:0000256" key="4">
    <source>
        <dbReference type="ARBA" id="ARBA00022989"/>
    </source>
</evidence>
<feature type="region of interest" description="Disordered" evidence="6">
    <location>
        <begin position="1"/>
        <end position="47"/>
    </location>
</feature>
<comment type="caution">
    <text evidence="8">The sequence shown here is derived from an EMBL/GenBank/DDBJ whole genome shotgun (WGS) entry which is preliminary data.</text>
</comment>
<keyword evidence="5 7" id="KW-0472">Membrane</keyword>
<feature type="transmembrane region" description="Helical" evidence="7">
    <location>
        <begin position="766"/>
        <end position="787"/>
    </location>
</feature>
<evidence type="ECO:0000256" key="2">
    <source>
        <dbReference type="ARBA" id="ARBA00022448"/>
    </source>
</evidence>
<proteinExistence type="predicted"/>
<feature type="transmembrane region" description="Helical" evidence="7">
    <location>
        <begin position="242"/>
        <end position="265"/>
    </location>
</feature>
<dbReference type="GO" id="GO:0005886">
    <property type="term" value="C:plasma membrane"/>
    <property type="evidence" value="ECO:0007669"/>
    <property type="project" value="TreeGrafter"/>
</dbReference>
<evidence type="ECO:0008006" key="10">
    <source>
        <dbReference type="Google" id="ProtNLM"/>
    </source>
</evidence>
<dbReference type="PANTHER" id="PTHR23502">
    <property type="entry name" value="MAJOR FACILITATOR SUPERFAMILY"/>
    <property type="match status" value="1"/>
</dbReference>
<feature type="transmembrane region" description="Helical" evidence="7">
    <location>
        <begin position="146"/>
        <end position="169"/>
    </location>
</feature>
<dbReference type="OrthoDB" id="4500315at2759"/>
<dbReference type="Proteomes" id="UP000800235">
    <property type="component" value="Unassembled WGS sequence"/>
</dbReference>
<keyword evidence="4 7" id="KW-1133">Transmembrane helix</keyword>
<evidence type="ECO:0000313" key="9">
    <source>
        <dbReference type="Proteomes" id="UP000800235"/>
    </source>
</evidence>
<organism evidence="8 9">
    <name type="scientific">Tothia fuscella</name>
    <dbReference type="NCBI Taxonomy" id="1048955"/>
    <lineage>
        <taxon>Eukaryota</taxon>
        <taxon>Fungi</taxon>
        <taxon>Dikarya</taxon>
        <taxon>Ascomycota</taxon>
        <taxon>Pezizomycotina</taxon>
        <taxon>Dothideomycetes</taxon>
        <taxon>Pleosporomycetidae</taxon>
        <taxon>Venturiales</taxon>
        <taxon>Cylindrosympodiaceae</taxon>
        <taxon>Tothia</taxon>
    </lineage>
</organism>
<feature type="compositionally biased region" description="Basic and acidic residues" evidence="6">
    <location>
        <begin position="14"/>
        <end position="25"/>
    </location>
</feature>
<feature type="compositionally biased region" description="Low complexity" evidence="6">
    <location>
        <begin position="67"/>
        <end position="99"/>
    </location>
</feature>
<dbReference type="GO" id="GO:0022857">
    <property type="term" value="F:transmembrane transporter activity"/>
    <property type="evidence" value="ECO:0007669"/>
    <property type="project" value="InterPro"/>
</dbReference>
<feature type="transmembrane region" description="Helical" evidence="7">
    <location>
        <begin position="831"/>
        <end position="849"/>
    </location>
</feature>
<dbReference type="FunFam" id="1.20.1250.20:FF:000396">
    <property type="entry name" value="MFS general substrate transporter"/>
    <property type="match status" value="1"/>
</dbReference>
<dbReference type="InterPro" id="IPR036259">
    <property type="entry name" value="MFS_trans_sf"/>
</dbReference>
<dbReference type="InterPro" id="IPR011701">
    <property type="entry name" value="MFS"/>
</dbReference>
<feature type="compositionally biased region" description="Polar residues" evidence="6">
    <location>
        <begin position="380"/>
        <end position="396"/>
    </location>
</feature>
<dbReference type="Gene3D" id="1.20.1720.10">
    <property type="entry name" value="Multidrug resistance protein D"/>
    <property type="match status" value="1"/>
</dbReference>
<feature type="transmembrane region" description="Helical" evidence="7">
    <location>
        <begin position="677"/>
        <end position="701"/>
    </location>
</feature>
<sequence>MRLWRTFFGRKKGRESEKGHERSTSEDVEEAAIRPKKWSYGVLNPKDTVEVPGSVRLLSNVEKRNEPLGLRLAPARRSSSSFPSPYPPSYRAESPSSARKASRRRSSHGSVNPDLKKTPDGKFVLDPQPDDSHNDPLNWPLWRRNAALLSLGYYCMLGGGTTPLLAAGFNNVASTYDVTVPQVALTTGLYMMGMGVGCVIMSPTAILWGKRPVYLATAIMFIASSVWCALSPNYISLLIARIFQGIAVSPVECLPSATIAEIFFLHERAYRIGIYTLLLLGGKNLVPLVSAVIINTLGWRWVFWVLAMAVGLGFALLFLFVGESFWDRTPVPKATHFHFADISEAIRKLSRKFSHIPPEQGLDGSADREKRPSLSRPGSRRTNTGGRVSFAQQETIQEIPASSREPWPSSAEETPHLSQDLSSGRTRDTRPSSHSSDGSGRFLSGDLTSSRFSAWKSPLDWDASEGTPDYNATVPDLRNLNSPWYEAKAEGGDYFAIQAQPHEAPPTVTSSAFHAPALPPPQISLTIPSPPTPSPVLKLPEKRRAGTEKHVTMSPEAVKLSEAHDNPEIADNLSPLAKGLSERRKTPAKHVIMPSDTRESVESDLEEVKASVPVSGQQSGLVSFEDTPEGHDPNRSAKSKYTDHYRTAPPKTYLQTLNVWSGRLTHDKWHLVAFRPFVLCLYPAILWSSVVYSLSIGWLIIMSESMSTIYKNPDRYNFTSLQTGLVYLSPFIGGILGTAVAGKVSDSMVRFMARRNDGIYEPEFRLVMGIPIAIATTIGLMGFGWSVEERDNWIVPTIFFGIISFGCSLGSTTSITFALDSYRQYSGEALVTLNFSKNIFHGLVFSLFFPHWLEADGSKKVFIVLGAIQMGALLFTIPIFFYGKRARMWTVKRNLMEKF</sequence>
<feature type="transmembrane region" description="Helical" evidence="7">
    <location>
        <begin position="793"/>
        <end position="819"/>
    </location>
</feature>
<gene>
    <name evidence="8" type="ORF">EJ08DRAFT_663264</name>
</gene>
<protein>
    <recommendedName>
        <fullName evidence="10">Major facilitator superfamily (MFS) profile domain-containing protein</fullName>
    </recommendedName>
</protein>
<feature type="transmembrane region" description="Helical" evidence="7">
    <location>
        <begin position="861"/>
        <end position="883"/>
    </location>
</feature>
<keyword evidence="2" id="KW-0813">Transport</keyword>
<feature type="transmembrane region" description="Helical" evidence="7">
    <location>
        <begin position="721"/>
        <end position="745"/>
    </location>
</feature>
<dbReference type="Gene3D" id="1.20.1250.20">
    <property type="entry name" value="MFS general substrate transporter like domains"/>
    <property type="match status" value="1"/>
</dbReference>
<comment type="subcellular location">
    <subcellularLocation>
        <location evidence="1">Membrane</location>
        <topology evidence="1">Multi-pass membrane protein</topology>
    </subcellularLocation>
</comment>
<feature type="transmembrane region" description="Helical" evidence="7">
    <location>
        <begin position="215"/>
        <end position="236"/>
    </location>
</feature>
<evidence type="ECO:0000256" key="3">
    <source>
        <dbReference type="ARBA" id="ARBA00022692"/>
    </source>
</evidence>
<keyword evidence="3 7" id="KW-0812">Transmembrane</keyword>
<dbReference type="Pfam" id="PF07690">
    <property type="entry name" value="MFS_1"/>
    <property type="match status" value="2"/>
</dbReference>
<reference evidence="8" key="1">
    <citation type="journal article" date="2020" name="Stud. Mycol.">
        <title>101 Dothideomycetes genomes: a test case for predicting lifestyles and emergence of pathogens.</title>
        <authorList>
            <person name="Haridas S."/>
            <person name="Albert R."/>
            <person name="Binder M."/>
            <person name="Bloem J."/>
            <person name="Labutti K."/>
            <person name="Salamov A."/>
            <person name="Andreopoulos B."/>
            <person name="Baker S."/>
            <person name="Barry K."/>
            <person name="Bills G."/>
            <person name="Bluhm B."/>
            <person name="Cannon C."/>
            <person name="Castanera R."/>
            <person name="Culley D."/>
            <person name="Daum C."/>
            <person name="Ezra D."/>
            <person name="Gonzalez J."/>
            <person name="Henrissat B."/>
            <person name="Kuo A."/>
            <person name="Liang C."/>
            <person name="Lipzen A."/>
            <person name="Lutzoni F."/>
            <person name="Magnuson J."/>
            <person name="Mondo S."/>
            <person name="Nolan M."/>
            <person name="Ohm R."/>
            <person name="Pangilinan J."/>
            <person name="Park H.-J."/>
            <person name="Ramirez L."/>
            <person name="Alfaro M."/>
            <person name="Sun H."/>
            <person name="Tritt A."/>
            <person name="Yoshinaga Y."/>
            <person name="Zwiers L.-H."/>
            <person name="Turgeon B."/>
            <person name="Goodwin S."/>
            <person name="Spatafora J."/>
            <person name="Crous P."/>
            <person name="Grigoriev I."/>
        </authorList>
    </citation>
    <scope>NUCLEOTIDE SEQUENCE</scope>
    <source>
        <strain evidence="8">CBS 130266</strain>
    </source>
</reference>
<dbReference type="FunFam" id="1.20.1720.10:FF:000009">
    <property type="entry name" value="MFS multidrug transporter"/>
    <property type="match status" value="1"/>
</dbReference>
<evidence type="ECO:0000256" key="5">
    <source>
        <dbReference type="ARBA" id="ARBA00023136"/>
    </source>
</evidence>
<dbReference type="SUPFAM" id="SSF103473">
    <property type="entry name" value="MFS general substrate transporter"/>
    <property type="match status" value="1"/>
</dbReference>
<keyword evidence="9" id="KW-1185">Reference proteome</keyword>
<feature type="region of interest" description="Disordered" evidence="6">
    <location>
        <begin position="610"/>
        <end position="642"/>
    </location>
</feature>
<feature type="transmembrane region" description="Helical" evidence="7">
    <location>
        <begin position="301"/>
        <end position="321"/>
    </location>
</feature>
<feature type="transmembrane region" description="Helical" evidence="7">
    <location>
        <begin position="272"/>
        <end position="295"/>
    </location>
</feature>